<evidence type="ECO:0000313" key="4">
    <source>
        <dbReference type="EMBL" id="PQJ15299.1"/>
    </source>
</evidence>
<dbReference type="AlphaFoldDB" id="A0A2S7T5U9"/>
<dbReference type="GO" id="GO:0005737">
    <property type="term" value="C:cytoplasm"/>
    <property type="evidence" value="ECO:0007669"/>
    <property type="project" value="TreeGrafter"/>
</dbReference>
<dbReference type="EMBL" id="MQVX01000001">
    <property type="protein sequence ID" value="PQJ15299.1"/>
    <property type="molecule type" value="Genomic_DNA"/>
</dbReference>
<dbReference type="PROSITE" id="PS00012">
    <property type="entry name" value="PHOSPHOPANTETHEINE"/>
    <property type="match status" value="1"/>
</dbReference>
<dbReference type="Pfam" id="PF00550">
    <property type="entry name" value="PP-binding"/>
    <property type="match status" value="1"/>
</dbReference>
<keyword evidence="1" id="KW-0596">Phosphopantetheine</keyword>
<gene>
    <name evidence="4" type="ORF">BST99_05720</name>
</gene>
<dbReference type="PROSITE" id="PS50075">
    <property type="entry name" value="CARRIER"/>
    <property type="match status" value="1"/>
</dbReference>
<dbReference type="PANTHER" id="PTHR45527:SF1">
    <property type="entry name" value="FATTY ACID SYNTHASE"/>
    <property type="match status" value="1"/>
</dbReference>
<dbReference type="Pfam" id="PF00975">
    <property type="entry name" value="Thioesterase"/>
    <property type="match status" value="1"/>
</dbReference>
<evidence type="ECO:0000256" key="1">
    <source>
        <dbReference type="ARBA" id="ARBA00022450"/>
    </source>
</evidence>
<comment type="caution">
    <text evidence="4">The sequence shown here is derived from an EMBL/GenBank/DDBJ whole genome shotgun (WGS) entry which is preliminary data.</text>
</comment>
<dbReference type="CDD" id="cd05930">
    <property type="entry name" value="A_NRPS"/>
    <property type="match status" value="1"/>
</dbReference>
<dbReference type="Gene3D" id="3.30.300.30">
    <property type="match status" value="1"/>
</dbReference>
<dbReference type="GO" id="GO:0043041">
    <property type="term" value="P:amino acid activation for nonribosomal peptide biosynthetic process"/>
    <property type="evidence" value="ECO:0007669"/>
    <property type="project" value="TreeGrafter"/>
</dbReference>
<dbReference type="GO" id="GO:0044550">
    <property type="term" value="P:secondary metabolite biosynthetic process"/>
    <property type="evidence" value="ECO:0007669"/>
    <property type="project" value="TreeGrafter"/>
</dbReference>
<dbReference type="Gene3D" id="3.40.50.1820">
    <property type="entry name" value="alpha/beta hydrolase"/>
    <property type="match status" value="1"/>
</dbReference>
<dbReference type="InterPro" id="IPR020845">
    <property type="entry name" value="AMP-binding_CS"/>
</dbReference>
<dbReference type="InterPro" id="IPR009081">
    <property type="entry name" value="PP-bd_ACP"/>
</dbReference>
<dbReference type="PANTHER" id="PTHR45527">
    <property type="entry name" value="NONRIBOSOMAL PEPTIDE SYNTHETASE"/>
    <property type="match status" value="1"/>
</dbReference>
<dbReference type="SUPFAM" id="SSF56801">
    <property type="entry name" value="Acetyl-CoA synthetase-like"/>
    <property type="match status" value="1"/>
</dbReference>
<dbReference type="Pfam" id="PF00501">
    <property type="entry name" value="AMP-binding"/>
    <property type="match status" value="1"/>
</dbReference>
<keyword evidence="5" id="KW-1185">Reference proteome</keyword>
<keyword evidence="2" id="KW-0597">Phosphoprotein</keyword>
<organism evidence="4 5">
    <name type="scientific">Aureicoccus marinus</name>
    <dbReference type="NCBI Taxonomy" id="754435"/>
    <lineage>
        <taxon>Bacteria</taxon>
        <taxon>Pseudomonadati</taxon>
        <taxon>Bacteroidota</taxon>
        <taxon>Flavobacteriia</taxon>
        <taxon>Flavobacteriales</taxon>
        <taxon>Flavobacteriaceae</taxon>
        <taxon>Aureicoccus</taxon>
    </lineage>
</organism>
<dbReference type="InterPro" id="IPR001031">
    <property type="entry name" value="Thioesterase"/>
</dbReference>
<feature type="domain" description="Carrier" evidence="3">
    <location>
        <begin position="545"/>
        <end position="619"/>
    </location>
</feature>
<evidence type="ECO:0000313" key="5">
    <source>
        <dbReference type="Proteomes" id="UP000239366"/>
    </source>
</evidence>
<sequence length="883" mass="99947">MAQGFLQLFKSVAEKGVEQWAHSYGKEQVENAETPWKNLWSGINSIPERFKQMVEQYPEKTALSFGAEQWTYKTLDQKSTAWALALLKLNPQQKPIALHLDRSLEQIAALMAVLKSGVPYLALDPEYPGGRLSYMLENSECALVISSDKSNFTDTGARVIELKELDVVSTEEMPKSLPPITGEQAAYIIYTSGSSGKPKGVVISHSNLLYSTAARLAFYPDQPGVFYWTSSLSFDSSKAGLYWTLLQGGHLRIAPTRSEQDMEQMAKEIESHQVTHLLTLPSLYKKLLQLAPKNTLSSLTTTMVAGESCELEVIEIHHDRLKNCKLYNEYGPSEGTVWATAKELHPKQDGGRVSIGKAIPGTQVYVLDRYGQLASPLQIGELCISGPGLAEGYLHAPELTAEKFIPNPWGKDDFKKLYKTGDQARWNTKGELEFFGRKDQQLKIRGQRVELEEIQSILSNLKGISEACVVIHQSSNTPLLVAYFTSDSKDLEVNIREKLQNQLPAHMVPKHLLQLEKFPLLPNGKVDRQSLRGRPLQIQTTEGTLPETEIQKQLAVLFEEVSTKRPVYVEDDYFDLGGDSIKSIELIAKARSLGMNITPNILFKYPTIQGLSHYLEAEQEEAWDYLVKFHDQGTKRPLFCIHAGGGHVFFYKELHKFIKNRPVYALQPSGAYEDQELQPTINAMALDYIKSMKKVQAQGPYTILVYCFSAVVGNEICRLLREESQQIDVIVVDTMTSPANLNSPKRLKMRMQAFGSRLLRSPKRTLYYWTIARYSLLRMRYQEKAAKDEEARKLERLRRHLMQLSQGHPFSEMEEDIYLLLTKKDHRAVNRETVASWQRTTSGKVRVLRVPGEHMTLFDDGFLETTSEAIQESLNQIENATEA</sequence>
<dbReference type="SUPFAM" id="SSF47336">
    <property type="entry name" value="ACP-like"/>
    <property type="match status" value="1"/>
</dbReference>
<name>A0A2S7T5U9_9FLAO</name>
<accession>A0A2S7T5U9</accession>
<reference evidence="5" key="1">
    <citation type="submission" date="2016-11" db="EMBL/GenBank/DDBJ databases">
        <title>Trade-off between light-utilization and light-protection in marine flavobacteria.</title>
        <authorList>
            <person name="Kumagai Y."/>
            <person name="Yoshizawa S."/>
            <person name="Kogure K."/>
        </authorList>
    </citation>
    <scope>NUCLEOTIDE SEQUENCE [LARGE SCALE GENOMIC DNA]</scope>
    <source>
        <strain evidence="5">SG-18</strain>
    </source>
</reference>
<protein>
    <recommendedName>
        <fullName evidence="3">Carrier domain-containing protein</fullName>
    </recommendedName>
</protein>
<dbReference type="PROSITE" id="PS00455">
    <property type="entry name" value="AMP_BINDING"/>
    <property type="match status" value="1"/>
</dbReference>
<dbReference type="Gene3D" id="3.40.50.12780">
    <property type="entry name" value="N-terminal domain of ligase-like"/>
    <property type="match status" value="1"/>
</dbReference>
<dbReference type="Pfam" id="PF13193">
    <property type="entry name" value="AMP-binding_C"/>
    <property type="match status" value="1"/>
</dbReference>
<evidence type="ECO:0000259" key="3">
    <source>
        <dbReference type="PROSITE" id="PS50075"/>
    </source>
</evidence>
<proteinExistence type="predicted"/>
<dbReference type="InterPro" id="IPR042099">
    <property type="entry name" value="ANL_N_sf"/>
</dbReference>
<dbReference type="InterPro" id="IPR045851">
    <property type="entry name" value="AMP-bd_C_sf"/>
</dbReference>
<dbReference type="Gene3D" id="1.10.1200.10">
    <property type="entry name" value="ACP-like"/>
    <property type="match status" value="1"/>
</dbReference>
<dbReference type="InterPro" id="IPR036736">
    <property type="entry name" value="ACP-like_sf"/>
</dbReference>
<dbReference type="InterPro" id="IPR000873">
    <property type="entry name" value="AMP-dep_synth/lig_dom"/>
</dbReference>
<dbReference type="InterPro" id="IPR010071">
    <property type="entry name" value="AA_adenyl_dom"/>
</dbReference>
<dbReference type="InterPro" id="IPR029058">
    <property type="entry name" value="AB_hydrolase_fold"/>
</dbReference>
<dbReference type="SUPFAM" id="SSF53474">
    <property type="entry name" value="alpha/beta-Hydrolases"/>
    <property type="match status" value="1"/>
</dbReference>
<dbReference type="InterPro" id="IPR025110">
    <property type="entry name" value="AMP-bd_C"/>
</dbReference>
<dbReference type="GO" id="GO:0031177">
    <property type="term" value="F:phosphopantetheine binding"/>
    <property type="evidence" value="ECO:0007669"/>
    <property type="project" value="TreeGrafter"/>
</dbReference>
<dbReference type="InterPro" id="IPR006162">
    <property type="entry name" value="Ppantetheine_attach_site"/>
</dbReference>
<dbReference type="NCBIfam" id="TIGR01733">
    <property type="entry name" value="AA-adenyl-dom"/>
    <property type="match status" value="1"/>
</dbReference>
<dbReference type="Proteomes" id="UP000239366">
    <property type="component" value="Unassembled WGS sequence"/>
</dbReference>
<evidence type="ECO:0000256" key="2">
    <source>
        <dbReference type="ARBA" id="ARBA00022553"/>
    </source>
</evidence>